<keyword evidence="9" id="KW-0472">Membrane</keyword>
<evidence type="ECO:0000256" key="9">
    <source>
        <dbReference type="SAM" id="Phobius"/>
    </source>
</evidence>
<evidence type="ECO:0000256" key="5">
    <source>
        <dbReference type="ARBA" id="ARBA00022741"/>
    </source>
</evidence>
<evidence type="ECO:0000256" key="2">
    <source>
        <dbReference type="ARBA" id="ARBA00012438"/>
    </source>
</evidence>
<dbReference type="GO" id="GO:0046983">
    <property type="term" value="F:protein dimerization activity"/>
    <property type="evidence" value="ECO:0007669"/>
    <property type="project" value="InterPro"/>
</dbReference>
<dbReference type="PANTHER" id="PTHR24421">
    <property type="entry name" value="NITRATE/NITRITE SENSOR PROTEIN NARX-RELATED"/>
    <property type="match status" value="1"/>
</dbReference>
<dbReference type="GO" id="GO:0000155">
    <property type="term" value="F:phosphorelay sensor kinase activity"/>
    <property type="evidence" value="ECO:0007669"/>
    <property type="project" value="InterPro"/>
</dbReference>
<evidence type="ECO:0000256" key="8">
    <source>
        <dbReference type="ARBA" id="ARBA00023012"/>
    </source>
</evidence>
<keyword evidence="3" id="KW-0597">Phosphoprotein</keyword>
<reference evidence="12" key="1">
    <citation type="submission" date="2020-03" db="EMBL/GenBank/DDBJ databases">
        <title>Complete genome sequence of sulfur-oxidizing bacterium skT11.</title>
        <authorList>
            <person name="Kanda M."/>
            <person name="Kojima H."/>
            <person name="Fukui M."/>
        </authorList>
    </citation>
    <scope>NUCLEOTIDE SEQUENCE [LARGE SCALE GENOMIC DNA]</scope>
    <source>
        <strain evidence="12">skT11</strain>
    </source>
</reference>
<feature type="domain" description="Signal transduction histidine kinase subgroup 3 dimerisation and phosphoacceptor" evidence="10">
    <location>
        <begin position="251"/>
        <end position="315"/>
    </location>
</feature>
<accession>A0A6F8VFP5</accession>
<evidence type="ECO:0000313" key="12">
    <source>
        <dbReference type="Proteomes" id="UP000502260"/>
    </source>
</evidence>
<dbReference type="AlphaFoldDB" id="A0A6F8VFP5"/>
<dbReference type="EMBL" id="AP022853">
    <property type="protein sequence ID" value="BCB27585.1"/>
    <property type="molecule type" value="Genomic_DNA"/>
</dbReference>
<dbReference type="RefSeq" id="WP_173065488.1">
    <property type="nucleotide sequence ID" value="NZ_AP022853.1"/>
</dbReference>
<dbReference type="KEGG" id="slac:SKTS_24710"/>
<name>A0A6F8VFP5_9PROT</name>
<dbReference type="InterPro" id="IPR036890">
    <property type="entry name" value="HATPase_C_sf"/>
</dbReference>
<evidence type="ECO:0000256" key="3">
    <source>
        <dbReference type="ARBA" id="ARBA00022553"/>
    </source>
</evidence>
<dbReference type="Gene3D" id="3.30.565.10">
    <property type="entry name" value="Histidine kinase-like ATPase, C-terminal domain"/>
    <property type="match status" value="1"/>
</dbReference>
<keyword evidence="5" id="KW-0547">Nucleotide-binding</keyword>
<dbReference type="GO" id="GO:0016020">
    <property type="term" value="C:membrane"/>
    <property type="evidence" value="ECO:0007669"/>
    <property type="project" value="InterPro"/>
</dbReference>
<proteinExistence type="predicted"/>
<keyword evidence="9" id="KW-1133">Transmembrane helix</keyword>
<dbReference type="Pfam" id="PF07730">
    <property type="entry name" value="HisKA_3"/>
    <property type="match status" value="1"/>
</dbReference>
<dbReference type="SUPFAM" id="SSF55874">
    <property type="entry name" value="ATPase domain of HSP90 chaperone/DNA topoisomerase II/histidine kinase"/>
    <property type="match status" value="1"/>
</dbReference>
<evidence type="ECO:0000259" key="10">
    <source>
        <dbReference type="Pfam" id="PF07730"/>
    </source>
</evidence>
<feature type="transmembrane region" description="Helical" evidence="9">
    <location>
        <begin position="192"/>
        <end position="214"/>
    </location>
</feature>
<gene>
    <name evidence="11" type="ORF">SKTS_24710</name>
</gene>
<dbReference type="GO" id="GO:0005524">
    <property type="term" value="F:ATP binding"/>
    <property type="evidence" value="ECO:0007669"/>
    <property type="project" value="UniProtKB-KW"/>
</dbReference>
<dbReference type="EC" id="2.7.13.3" evidence="2"/>
<dbReference type="PANTHER" id="PTHR24421:SF10">
    <property type="entry name" value="NITRATE_NITRITE SENSOR PROTEIN NARQ"/>
    <property type="match status" value="1"/>
</dbReference>
<comment type="catalytic activity">
    <reaction evidence="1">
        <text>ATP + protein L-histidine = ADP + protein N-phospho-L-histidine.</text>
        <dbReference type="EC" id="2.7.13.3"/>
    </reaction>
</comment>
<protein>
    <recommendedName>
        <fullName evidence="2">histidine kinase</fullName>
        <ecNumber evidence="2">2.7.13.3</ecNumber>
    </recommendedName>
</protein>
<dbReference type="Gene3D" id="1.20.5.1930">
    <property type="match status" value="1"/>
</dbReference>
<keyword evidence="4" id="KW-0808">Transferase</keyword>
<sequence length="456" mass="51555">MFKLLRFYAIASFISIFITAALLTLFYRQVTIQWVTKVAERGNLALAHTTLNAVRPQLVDYLKARPKSTELGSGTPEFPPELAAAIKRLTVDTAVVTFKIFDRNGVIAYSTKAEQIGTDREDNAGFTSALRGEVVSDLVYRDAFNFFDKVTESDNLLQTYIPIRIKSGQPILGVFEIYTDVNELVRENARMLVIFLVGAESMLAILYAVLVLVVRRARNVIEAQQQTIQERTSALETLTRRLMKSEEVKKKKIATDLHEGLAQTLSAIKANVESSRLRIETDDEHTKSLDSIVPVIQSAIQEVRSIATELRPSSLDDLGLISTLNWYCREFSRLHPGMQVEREIELREEEIPHSLKIVIFRIIEKTFENVAQHSPTDRIAIVLGMEDGAVSLIIYDTPTAQSERPELLTDPHLRFAEMRERTTLSYGEFSVIRNRHGGVTLHAVWPVEIRKTAEQV</sequence>
<keyword evidence="9" id="KW-0812">Transmembrane</keyword>
<keyword evidence="7" id="KW-0067">ATP-binding</keyword>
<evidence type="ECO:0000256" key="7">
    <source>
        <dbReference type="ARBA" id="ARBA00022840"/>
    </source>
</evidence>
<dbReference type="Proteomes" id="UP000502260">
    <property type="component" value="Chromosome"/>
</dbReference>
<evidence type="ECO:0000256" key="1">
    <source>
        <dbReference type="ARBA" id="ARBA00000085"/>
    </source>
</evidence>
<evidence type="ECO:0000256" key="6">
    <source>
        <dbReference type="ARBA" id="ARBA00022777"/>
    </source>
</evidence>
<evidence type="ECO:0000313" key="11">
    <source>
        <dbReference type="EMBL" id="BCB27585.1"/>
    </source>
</evidence>
<keyword evidence="8" id="KW-0902">Two-component regulatory system</keyword>
<keyword evidence="12" id="KW-1185">Reference proteome</keyword>
<dbReference type="InterPro" id="IPR050482">
    <property type="entry name" value="Sensor_HK_TwoCompSys"/>
</dbReference>
<evidence type="ECO:0000256" key="4">
    <source>
        <dbReference type="ARBA" id="ARBA00022679"/>
    </source>
</evidence>
<feature type="transmembrane region" description="Helical" evidence="9">
    <location>
        <begin position="6"/>
        <end position="27"/>
    </location>
</feature>
<keyword evidence="6" id="KW-0418">Kinase</keyword>
<dbReference type="InterPro" id="IPR011712">
    <property type="entry name" value="Sig_transdc_His_kin_sub3_dim/P"/>
</dbReference>
<organism evidence="11 12">
    <name type="scientific">Sulfurimicrobium lacus</name>
    <dbReference type="NCBI Taxonomy" id="2715678"/>
    <lineage>
        <taxon>Bacteria</taxon>
        <taxon>Pseudomonadati</taxon>
        <taxon>Pseudomonadota</taxon>
        <taxon>Betaproteobacteria</taxon>
        <taxon>Nitrosomonadales</taxon>
        <taxon>Sulfuricellaceae</taxon>
        <taxon>Sulfurimicrobium</taxon>
    </lineage>
</organism>